<organism evidence="3 4">
    <name type="scientific">Naegleria lovaniensis</name>
    <name type="common">Amoeba</name>
    <dbReference type="NCBI Taxonomy" id="51637"/>
    <lineage>
        <taxon>Eukaryota</taxon>
        <taxon>Discoba</taxon>
        <taxon>Heterolobosea</taxon>
        <taxon>Tetramitia</taxon>
        <taxon>Eutetramitia</taxon>
        <taxon>Vahlkampfiidae</taxon>
        <taxon>Naegleria</taxon>
    </lineage>
</organism>
<feature type="compositionally biased region" description="Polar residues" evidence="1">
    <location>
        <begin position="1"/>
        <end position="14"/>
    </location>
</feature>
<dbReference type="GO" id="GO:0001097">
    <property type="term" value="F:TFIIH-class transcription factor complex binding"/>
    <property type="evidence" value="ECO:0007669"/>
    <property type="project" value="TreeGrafter"/>
</dbReference>
<dbReference type="RefSeq" id="XP_044550733.1">
    <property type="nucleotide sequence ID" value="XM_044691908.1"/>
</dbReference>
<feature type="compositionally biased region" description="Low complexity" evidence="1">
    <location>
        <begin position="101"/>
        <end position="111"/>
    </location>
</feature>
<evidence type="ECO:0000313" key="4">
    <source>
        <dbReference type="Proteomes" id="UP000816034"/>
    </source>
</evidence>
<reference evidence="3 4" key="1">
    <citation type="journal article" date="2018" name="BMC Genomics">
        <title>The genome of Naegleria lovaniensis, the basis for a comparative approach to unravel pathogenicity factors of the human pathogenic amoeba N. fowleri.</title>
        <authorList>
            <person name="Liechti N."/>
            <person name="Schurch N."/>
            <person name="Bruggmann R."/>
            <person name="Wittwer M."/>
        </authorList>
    </citation>
    <scope>NUCLEOTIDE SEQUENCE [LARGE SCALE GENOMIC DNA]</scope>
    <source>
        <strain evidence="3 4">ATCC 30569</strain>
    </source>
</reference>
<dbReference type="Proteomes" id="UP000816034">
    <property type="component" value="Unassembled WGS sequence"/>
</dbReference>
<dbReference type="AlphaFoldDB" id="A0AA88KMP9"/>
<dbReference type="GO" id="GO:0006367">
    <property type="term" value="P:transcription initiation at RNA polymerase II promoter"/>
    <property type="evidence" value="ECO:0007669"/>
    <property type="project" value="InterPro"/>
</dbReference>
<proteinExistence type="predicted"/>
<evidence type="ECO:0000259" key="2">
    <source>
        <dbReference type="Pfam" id="PF18121"/>
    </source>
</evidence>
<feature type="compositionally biased region" description="Basic and acidic residues" evidence="1">
    <location>
        <begin position="19"/>
        <end position="35"/>
    </location>
</feature>
<dbReference type="InterPro" id="IPR016656">
    <property type="entry name" value="TFIIE-bsu"/>
</dbReference>
<keyword evidence="4" id="KW-1185">Reference proteome</keyword>
<gene>
    <name evidence="3" type="ORF">C9374_002485</name>
</gene>
<feature type="compositionally biased region" description="Low complexity" evidence="1">
    <location>
        <begin position="66"/>
        <end position="80"/>
    </location>
</feature>
<protein>
    <recommendedName>
        <fullName evidence="2">TFA2 Winged helix domain-containing protein</fullName>
    </recommendedName>
</protein>
<sequence length="398" mass="45282">MSSQTKLDPLSQKQLEMINRQEKYKAEIMAKKQQENGENGTTTKKRKSKKDKDDNKDGKKKKKSKSSSSSGNNSTGTSSDVQDATNAMFYSMGAYTDDTESAPTSPSSSAPNGDGDVNTEKEERKKGKKEHLLGLITFKIIEFLQEDTSKKYSFKQILEAIEYTSCTEEVDEEDEKKTKTVVRFEDSLAAHLDEKAKKGIFMKLKDNQKVDYIPGPLKTKGIDDNALFSFKAIHQSVKNKDDIVNLLKHPEFVISGIPFVELAESYKTVGEDVEQLKKAKLIIAIPNQDKKCEILYYNDPTVAMPSVDPKLKQLWADTRNRKISNNDLKSLLEKAGLPPIPTVEWPEDEYRRKKEAEREEMAKNIKVKRTRKMNVNKMTNKHLKEDFVASQQQQQPNK</sequence>
<dbReference type="Pfam" id="PF18121">
    <property type="entry name" value="TFA2_Winged_2"/>
    <property type="match status" value="1"/>
</dbReference>
<comment type="caution">
    <text evidence="3">The sequence shown here is derived from an EMBL/GenBank/DDBJ whole genome shotgun (WGS) entry which is preliminary data.</text>
</comment>
<name>A0AA88KMP9_NAELO</name>
<dbReference type="PANTHER" id="PTHR12716:SF8">
    <property type="entry name" value="TRANSCRIPTION INITIATION FACTOR IIE SUBUNIT BETA"/>
    <property type="match status" value="1"/>
</dbReference>
<evidence type="ECO:0000256" key="1">
    <source>
        <dbReference type="SAM" id="MobiDB-lite"/>
    </source>
</evidence>
<feature type="domain" description="TFA2 Winged helix" evidence="2">
    <location>
        <begin position="238"/>
        <end position="298"/>
    </location>
</feature>
<evidence type="ECO:0000313" key="3">
    <source>
        <dbReference type="EMBL" id="KAG2386741.1"/>
    </source>
</evidence>
<dbReference type="EMBL" id="PYSW02000015">
    <property type="protein sequence ID" value="KAG2386741.1"/>
    <property type="molecule type" value="Genomic_DNA"/>
</dbReference>
<feature type="region of interest" description="Disordered" evidence="1">
    <location>
        <begin position="1"/>
        <end position="128"/>
    </location>
</feature>
<accession>A0AA88KMP9</accession>
<dbReference type="PANTHER" id="PTHR12716">
    <property type="entry name" value="TRANSCRIPTION INITIATION FACTOR IIE, BETA SUBUNIT"/>
    <property type="match status" value="1"/>
</dbReference>
<dbReference type="InterPro" id="IPR040501">
    <property type="entry name" value="TFA2_Winged_2"/>
</dbReference>
<dbReference type="GeneID" id="68094941"/>
<dbReference type="GO" id="GO:0005673">
    <property type="term" value="C:transcription factor TFIIE complex"/>
    <property type="evidence" value="ECO:0007669"/>
    <property type="project" value="InterPro"/>
</dbReference>